<evidence type="ECO:0000259" key="9">
    <source>
        <dbReference type="PROSITE" id="PS50850"/>
    </source>
</evidence>
<dbReference type="PANTHER" id="PTHR23522:SF10">
    <property type="entry name" value="3-PHENYLPROPIONIC ACID TRANSPORTER-RELATED"/>
    <property type="match status" value="1"/>
</dbReference>
<organism evidence="10 11">
    <name type="scientific">BD1-7 clade bacterium</name>
    <dbReference type="NCBI Taxonomy" id="2029982"/>
    <lineage>
        <taxon>Bacteria</taxon>
        <taxon>Pseudomonadati</taxon>
        <taxon>Pseudomonadota</taxon>
        <taxon>Gammaproteobacteria</taxon>
        <taxon>Cellvibrionales</taxon>
        <taxon>Spongiibacteraceae</taxon>
        <taxon>BD1-7 clade</taxon>
    </lineage>
</organism>
<dbReference type="PANTHER" id="PTHR23522">
    <property type="entry name" value="BLL5896 PROTEIN"/>
    <property type="match status" value="1"/>
</dbReference>
<dbReference type="SUPFAM" id="SSF103473">
    <property type="entry name" value="MFS general substrate transporter"/>
    <property type="match status" value="1"/>
</dbReference>
<keyword evidence="2" id="KW-0813">Transport</keyword>
<evidence type="ECO:0000256" key="8">
    <source>
        <dbReference type="SAM" id="Phobius"/>
    </source>
</evidence>
<reference evidence="10 11" key="1">
    <citation type="submission" date="2019-11" db="EMBL/GenBank/DDBJ databases">
        <authorList>
            <person name="Holert J."/>
        </authorList>
    </citation>
    <scope>NUCLEOTIDE SEQUENCE [LARGE SCALE GENOMIC DNA]</scope>
    <source>
        <strain evidence="10">BC5_2</strain>
    </source>
</reference>
<feature type="transmembrane region" description="Helical" evidence="8">
    <location>
        <begin position="336"/>
        <end position="357"/>
    </location>
</feature>
<sequence>MAAATAVPYWRLSAFYFYYFAFLGAWVPYWSLYLDDEVGLSPEGIGAVSALVAVTRIVGPYCWGALADRTRQRTGIIRWGAGLALVCFSLLLLSPSWYPLLLIIGVYSFFWNAILAQFEVVTLSHLSKEPEKYSQVRLWGSVGFVASVFGLGFVFEWVSLRWLPYVLLVLLLGIWLSSLVVSQRRIEASSAVVSGPVSNFWRTVCTPDIAVFFFVCFLMQMSHGPYYTFFSIYMEDLGYSSGEIGALWALGVMAEVLLFIFMHRLLHKFTLRLLLIWTLLLTVIRWFLIGYLADSIAVLLVAQLLHAASFGSFHAISIEFIRRRFAPDIAGRAQAFYSASSYGVGGAVGAGMSGFLWEEFGATAAFAMAGFAVFVGLVAVLLVQSEAEGVRSNGANRSVGES</sequence>
<dbReference type="AlphaFoldDB" id="A0A5S9QPL7"/>
<evidence type="ECO:0000256" key="1">
    <source>
        <dbReference type="ARBA" id="ARBA00004429"/>
    </source>
</evidence>
<dbReference type="InterPro" id="IPR026032">
    <property type="entry name" value="HcaT-like"/>
</dbReference>
<evidence type="ECO:0000256" key="3">
    <source>
        <dbReference type="ARBA" id="ARBA00022475"/>
    </source>
</evidence>
<evidence type="ECO:0000313" key="10">
    <source>
        <dbReference type="EMBL" id="CAA0118838.1"/>
    </source>
</evidence>
<feature type="transmembrane region" description="Helical" evidence="8">
    <location>
        <begin position="76"/>
        <end position="94"/>
    </location>
</feature>
<evidence type="ECO:0000256" key="2">
    <source>
        <dbReference type="ARBA" id="ARBA00022448"/>
    </source>
</evidence>
<feature type="transmembrane region" description="Helical" evidence="8">
    <location>
        <begin position="44"/>
        <end position="64"/>
    </location>
</feature>
<dbReference type="EMBL" id="CACSII010000020">
    <property type="protein sequence ID" value="CAA0118838.1"/>
    <property type="molecule type" value="Genomic_DNA"/>
</dbReference>
<dbReference type="InterPro" id="IPR024989">
    <property type="entry name" value="MFS_assoc_dom"/>
</dbReference>
<accession>A0A5S9QPL7</accession>
<dbReference type="NCBIfam" id="NF037955">
    <property type="entry name" value="mfs"/>
    <property type="match status" value="1"/>
</dbReference>
<feature type="transmembrane region" description="Helical" evidence="8">
    <location>
        <begin position="138"/>
        <end position="156"/>
    </location>
</feature>
<dbReference type="InterPro" id="IPR036259">
    <property type="entry name" value="MFS_trans_sf"/>
</dbReference>
<feature type="transmembrane region" description="Helical" evidence="8">
    <location>
        <begin position="363"/>
        <end position="383"/>
    </location>
</feature>
<dbReference type="GO" id="GO:0030395">
    <property type="term" value="F:lactose binding"/>
    <property type="evidence" value="ECO:0007669"/>
    <property type="project" value="TreeGrafter"/>
</dbReference>
<dbReference type="PIRSF" id="PIRSF004925">
    <property type="entry name" value="HcaT"/>
    <property type="match status" value="1"/>
</dbReference>
<feature type="transmembrane region" description="Helical" evidence="8">
    <location>
        <begin position="162"/>
        <end position="181"/>
    </location>
</feature>
<keyword evidence="7 8" id="KW-0472">Membrane</keyword>
<keyword evidence="3" id="KW-1003">Cell membrane</keyword>
<feature type="transmembrane region" description="Helical" evidence="8">
    <location>
        <begin position="12"/>
        <end position="32"/>
    </location>
</feature>
<keyword evidence="5 8" id="KW-0812">Transmembrane</keyword>
<dbReference type="Proteomes" id="UP000434580">
    <property type="component" value="Unassembled WGS sequence"/>
</dbReference>
<dbReference type="Gene3D" id="1.20.1250.20">
    <property type="entry name" value="MFS general substrate transporter like domains"/>
    <property type="match status" value="2"/>
</dbReference>
<feature type="transmembrane region" description="Helical" evidence="8">
    <location>
        <begin position="100"/>
        <end position="126"/>
    </location>
</feature>
<evidence type="ECO:0000256" key="4">
    <source>
        <dbReference type="ARBA" id="ARBA00022519"/>
    </source>
</evidence>
<evidence type="ECO:0000256" key="5">
    <source>
        <dbReference type="ARBA" id="ARBA00022692"/>
    </source>
</evidence>
<feature type="transmembrane region" description="Helical" evidence="8">
    <location>
        <begin position="295"/>
        <end position="316"/>
    </location>
</feature>
<keyword evidence="4" id="KW-0997">Cell inner membrane</keyword>
<dbReference type="GO" id="GO:0015528">
    <property type="term" value="F:lactose:proton symporter activity"/>
    <property type="evidence" value="ECO:0007669"/>
    <property type="project" value="TreeGrafter"/>
</dbReference>
<dbReference type="OrthoDB" id="9150135at2"/>
<protein>
    <submittedName>
        <fullName evidence="10">Putative 3-phenylpropionic acid transporter</fullName>
    </submittedName>
</protein>
<evidence type="ECO:0000256" key="7">
    <source>
        <dbReference type="ARBA" id="ARBA00023136"/>
    </source>
</evidence>
<comment type="subcellular location">
    <subcellularLocation>
        <location evidence="1">Cell inner membrane</location>
        <topology evidence="1">Multi-pass membrane protein</topology>
    </subcellularLocation>
</comment>
<proteinExistence type="predicted"/>
<evidence type="ECO:0000256" key="6">
    <source>
        <dbReference type="ARBA" id="ARBA00022989"/>
    </source>
</evidence>
<dbReference type="PROSITE" id="PS50850">
    <property type="entry name" value="MFS"/>
    <property type="match status" value="1"/>
</dbReference>
<feature type="transmembrane region" description="Helical" evidence="8">
    <location>
        <begin position="209"/>
        <end position="233"/>
    </location>
</feature>
<feature type="domain" description="Major facilitator superfamily (MFS) profile" evidence="9">
    <location>
        <begin position="208"/>
        <end position="402"/>
    </location>
</feature>
<name>A0A5S9QPL7_9GAMM</name>
<evidence type="ECO:0000313" key="11">
    <source>
        <dbReference type="Proteomes" id="UP000434580"/>
    </source>
</evidence>
<dbReference type="GO" id="GO:0005886">
    <property type="term" value="C:plasma membrane"/>
    <property type="evidence" value="ECO:0007669"/>
    <property type="project" value="UniProtKB-SubCell"/>
</dbReference>
<dbReference type="Pfam" id="PF12832">
    <property type="entry name" value="MFS_1_like"/>
    <property type="match status" value="1"/>
</dbReference>
<dbReference type="InterPro" id="IPR020846">
    <property type="entry name" value="MFS_dom"/>
</dbReference>
<feature type="transmembrane region" description="Helical" evidence="8">
    <location>
        <begin position="269"/>
        <end position="289"/>
    </location>
</feature>
<gene>
    <name evidence="10" type="primary">hcaT</name>
    <name evidence="10" type="ORF">DPBNPPHM_02362</name>
</gene>
<feature type="transmembrane region" description="Helical" evidence="8">
    <location>
        <begin position="245"/>
        <end position="262"/>
    </location>
</feature>
<keyword evidence="6 8" id="KW-1133">Transmembrane helix</keyword>